<keyword evidence="2" id="KW-1185">Reference proteome</keyword>
<dbReference type="HOGENOM" id="CLU_3158877_0_0_6"/>
<reference evidence="1" key="1">
    <citation type="submission" date="2015-12" db="EMBL/GenBank/DDBJ databases">
        <authorList>
            <person name="Tikhonova T.V."/>
            <person name="Pavlov A.R."/>
            <person name="Beletsky A.V."/>
            <person name="Mardanov A.V."/>
            <person name="Sorokin D.Y."/>
            <person name="Ravin N.V."/>
            <person name="Popov V.O."/>
        </authorList>
    </citation>
    <scope>NUCLEOTIDE SEQUENCE</scope>
    <source>
        <strain evidence="1">DSM 14787</strain>
    </source>
</reference>
<protein>
    <submittedName>
        <fullName evidence="1">Uncharacterized protein</fullName>
    </submittedName>
</protein>
<proteinExistence type="predicted"/>
<dbReference type="PATRIC" id="fig|1255043.3.peg.3204"/>
<dbReference type="Proteomes" id="UP000010809">
    <property type="component" value="Chromosome"/>
</dbReference>
<evidence type="ECO:0000313" key="1">
    <source>
        <dbReference type="EMBL" id="AGA34813.1"/>
    </source>
</evidence>
<name>L0E0J8_THIND</name>
<gene>
    <name evidence="1" type="ordered locus">TVNIR_3176</name>
</gene>
<dbReference type="EMBL" id="CP003989">
    <property type="protein sequence ID" value="AGA34813.1"/>
    <property type="molecule type" value="Genomic_DNA"/>
</dbReference>
<dbReference type="KEGG" id="tni:TVNIR_3176"/>
<sequence>MRSVQRDLAALSTQFGFVDETQGRTAYWYWPESFRVLDVPGMDPKDKG</sequence>
<accession>L0E0J8</accession>
<organism evidence="1 2">
    <name type="scientific">Thioalkalivibrio nitratireducens (strain DSM 14787 / UNIQEM 213 / ALEN2)</name>
    <dbReference type="NCBI Taxonomy" id="1255043"/>
    <lineage>
        <taxon>Bacteria</taxon>
        <taxon>Pseudomonadati</taxon>
        <taxon>Pseudomonadota</taxon>
        <taxon>Gammaproteobacteria</taxon>
        <taxon>Chromatiales</taxon>
        <taxon>Ectothiorhodospiraceae</taxon>
        <taxon>Thioalkalivibrio</taxon>
    </lineage>
</organism>
<dbReference type="AlphaFoldDB" id="L0E0J8"/>
<evidence type="ECO:0000313" key="2">
    <source>
        <dbReference type="Proteomes" id="UP000010809"/>
    </source>
</evidence>